<comment type="similarity">
    <text evidence="2">Belongs to the YkuD family.</text>
</comment>
<dbReference type="InterPro" id="IPR045380">
    <property type="entry name" value="LD_TPept_scaffold_dom"/>
</dbReference>
<protein>
    <submittedName>
        <fullName evidence="9">Murein L,D-transpeptidase YcbB/YkuD</fullName>
    </submittedName>
</protein>
<gene>
    <name evidence="9" type="ORF">SAMN05421512_11476</name>
</gene>
<dbReference type="Proteomes" id="UP000219331">
    <property type="component" value="Unassembled WGS sequence"/>
</dbReference>
<dbReference type="PANTHER" id="PTHR41533">
    <property type="entry name" value="L,D-TRANSPEPTIDASE HI_1667-RELATED"/>
    <property type="match status" value="1"/>
</dbReference>
<dbReference type="InterPro" id="IPR036366">
    <property type="entry name" value="PGBDSf"/>
</dbReference>
<dbReference type="Gene3D" id="1.10.101.10">
    <property type="entry name" value="PGBD-like superfamily/PGBD"/>
    <property type="match status" value="1"/>
</dbReference>
<evidence type="ECO:0000256" key="7">
    <source>
        <dbReference type="PROSITE-ProRule" id="PRU01373"/>
    </source>
</evidence>
<dbReference type="Gene3D" id="2.40.440.10">
    <property type="entry name" value="L,D-transpeptidase catalytic domain-like"/>
    <property type="match status" value="1"/>
</dbReference>
<comment type="pathway">
    <text evidence="1 7">Cell wall biogenesis; peptidoglycan biosynthesis.</text>
</comment>
<keyword evidence="4 7" id="KW-0133">Cell shape</keyword>
<keyword evidence="6 7" id="KW-0961">Cell wall biogenesis/degradation</keyword>
<dbReference type="STRING" id="538381.GCA_001696535_00466"/>
<evidence type="ECO:0000256" key="3">
    <source>
        <dbReference type="ARBA" id="ARBA00022679"/>
    </source>
</evidence>
<dbReference type="Pfam" id="PF20142">
    <property type="entry name" value="Scaffold"/>
    <property type="match status" value="1"/>
</dbReference>
<accession>A0A285TQ86</accession>
<sequence>MSPFACKPDRRPAAVARIAGTVPALALAVLLSGTAVPAFAQSAMPVESAPMDSVQVGEAHLPTDPLAMAIARELSVNTTVMLNASANAGDEEELELGIQGYYENRVYQPLWVSDQGLNPHGELLISAFEKAGDHALDPADYAPDRLRQLASAATDTDGLAQLEVAISNTFVTYANHLTAGRVKPNEVNRSLNLFPKAPDPAVLLEFVDTSEDFASAIDGLSPNTPNYARLKTALADYRAKEAAGGFTVVPEGETLKPGMTDTRAEVLRTRLAQQDLFTPGSHSGDVYDGALVDAVKLFQERHGLEVDGVIGKNTLAEINVPISTRIDQMELNMERRRWMPDDLGSRYVFVNLADQNLKVVEDDKTVHTTRVVVGKPYHATPVFSDEMTYAEVNPYWTVPYSIATTEYLPMLQRDPGSLLAKNIRVFSGNREVDPWSVAWGSYSRSTFPFTLRQDPGEGNALGRIKFMFPNKFNIYIHDTPSKSLFDRAQRSFSHGCIRAEDPFDLGQALLGSDGWTKDKLEAVRNSGERRVIKLSKPMPVHLTYLTAWVNKDGSVHFRRDIYDRDKVLAKAIAQLRPANL</sequence>
<dbReference type="GO" id="GO:0009252">
    <property type="term" value="P:peptidoglycan biosynthetic process"/>
    <property type="evidence" value="ECO:0007669"/>
    <property type="project" value="UniProtKB-UniPathway"/>
</dbReference>
<keyword evidence="5 7" id="KW-0573">Peptidoglycan synthesis</keyword>
<dbReference type="CDD" id="cd16913">
    <property type="entry name" value="YkuD_like"/>
    <property type="match status" value="1"/>
</dbReference>
<dbReference type="SUPFAM" id="SSF47090">
    <property type="entry name" value="PGBD-like"/>
    <property type="match status" value="1"/>
</dbReference>
<keyword evidence="3" id="KW-0808">Transferase</keyword>
<evidence type="ECO:0000256" key="6">
    <source>
        <dbReference type="ARBA" id="ARBA00023316"/>
    </source>
</evidence>
<dbReference type="SUPFAM" id="SSF141523">
    <property type="entry name" value="L,D-transpeptidase catalytic domain-like"/>
    <property type="match status" value="1"/>
</dbReference>
<dbReference type="InterPro" id="IPR002477">
    <property type="entry name" value="Peptidoglycan-bd-like"/>
</dbReference>
<dbReference type="GO" id="GO:0004180">
    <property type="term" value="F:carboxypeptidase activity"/>
    <property type="evidence" value="ECO:0007669"/>
    <property type="project" value="UniProtKB-ARBA"/>
</dbReference>
<evidence type="ECO:0000313" key="10">
    <source>
        <dbReference type="Proteomes" id="UP000219331"/>
    </source>
</evidence>
<dbReference type="GO" id="GO:0016740">
    <property type="term" value="F:transferase activity"/>
    <property type="evidence" value="ECO:0007669"/>
    <property type="project" value="UniProtKB-KW"/>
</dbReference>
<dbReference type="EMBL" id="OBML01000014">
    <property type="protein sequence ID" value="SOC25443.1"/>
    <property type="molecule type" value="Genomic_DNA"/>
</dbReference>
<feature type="active site" description="Nucleophile" evidence="7">
    <location>
        <position position="496"/>
    </location>
</feature>
<dbReference type="InterPro" id="IPR052905">
    <property type="entry name" value="LD-transpeptidase_YkuD-like"/>
</dbReference>
<dbReference type="Pfam" id="PF03734">
    <property type="entry name" value="YkuD"/>
    <property type="match status" value="1"/>
</dbReference>
<dbReference type="InterPro" id="IPR038063">
    <property type="entry name" value="Transpep_catalytic_dom"/>
</dbReference>
<evidence type="ECO:0000313" key="9">
    <source>
        <dbReference type="EMBL" id="SOC25443.1"/>
    </source>
</evidence>
<dbReference type="PROSITE" id="PS52029">
    <property type="entry name" value="LD_TPASE"/>
    <property type="match status" value="1"/>
</dbReference>
<feature type="domain" description="L,D-TPase catalytic" evidence="8">
    <location>
        <begin position="346"/>
        <end position="523"/>
    </location>
</feature>
<evidence type="ECO:0000259" key="8">
    <source>
        <dbReference type="PROSITE" id="PS52029"/>
    </source>
</evidence>
<dbReference type="PANTHER" id="PTHR41533:SF2">
    <property type="entry name" value="BLR7131 PROTEIN"/>
    <property type="match status" value="1"/>
</dbReference>
<evidence type="ECO:0000256" key="2">
    <source>
        <dbReference type="ARBA" id="ARBA00005992"/>
    </source>
</evidence>
<name>A0A285TQ86_9HYPH</name>
<keyword evidence="10" id="KW-1185">Reference proteome</keyword>
<evidence type="ECO:0000256" key="4">
    <source>
        <dbReference type="ARBA" id="ARBA00022960"/>
    </source>
</evidence>
<dbReference type="Pfam" id="PF01471">
    <property type="entry name" value="PG_binding_1"/>
    <property type="match status" value="1"/>
</dbReference>
<dbReference type="RefSeq" id="WP_208980449.1">
    <property type="nucleotide sequence ID" value="NZ_OBML01000014.1"/>
</dbReference>
<proteinExistence type="inferred from homology"/>
<dbReference type="AlphaFoldDB" id="A0A285TQ86"/>
<dbReference type="GO" id="GO:0071555">
    <property type="term" value="P:cell wall organization"/>
    <property type="evidence" value="ECO:0007669"/>
    <property type="project" value="UniProtKB-UniRule"/>
</dbReference>
<dbReference type="InterPro" id="IPR036365">
    <property type="entry name" value="PGBD-like_sf"/>
</dbReference>
<dbReference type="InterPro" id="IPR005490">
    <property type="entry name" value="LD_TPept_cat_dom"/>
</dbReference>
<feature type="active site" description="Proton donor/acceptor" evidence="7">
    <location>
        <position position="477"/>
    </location>
</feature>
<dbReference type="GO" id="GO:0008360">
    <property type="term" value="P:regulation of cell shape"/>
    <property type="evidence" value="ECO:0007669"/>
    <property type="project" value="UniProtKB-UniRule"/>
</dbReference>
<reference evidence="9 10" key="1">
    <citation type="submission" date="2017-08" db="EMBL/GenBank/DDBJ databases">
        <authorList>
            <person name="de Groot N.N."/>
        </authorList>
    </citation>
    <scope>NUCLEOTIDE SEQUENCE [LARGE SCALE GENOMIC DNA]</scope>
    <source>
        <strain evidence="9 10">USBA 352</strain>
    </source>
</reference>
<evidence type="ECO:0000256" key="5">
    <source>
        <dbReference type="ARBA" id="ARBA00022984"/>
    </source>
</evidence>
<dbReference type="UniPathway" id="UPA00219"/>
<evidence type="ECO:0000256" key="1">
    <source>
        <dbReference type="ARBA" id="ARBA00004752"/>
    </source>
</evidence>
<organism evidence="9 10">
    <name type="scientific">Stappia indica</name>
    <dbReference type="NCBI Taxonomy" id="538381"/>
    <lineage>
        <taxon>Bacteria</taxon>
        <taxon>Pseudomonadati</taxon>
        <taxon>Pseudomonadota</taxon>
        <taxon>Alphaproteobacteria</taxon>
        <taxon>Hyphomicrobiales</taxon>
        <taxon>Stappiaceae</taxon>
        <taxon>Stappia</taxon>
    </lineage>
</organism>